<dbReference type="InterPro" id="IPR038507">
    <property type="entry name" value="YcnI-like_sf"/>
</dbReference>
<proteinExistence type="predicted"/>
<feature type="chain" id="PRO_5029897898" description="YncI copper-binding domain-containing protein" evidence="3">
    <location>
        <begin position="31"/>
        <end position="238"/>
    </location>
</feature>
<gene>
    <name evidence="5" type="primary">ycnI</name>
    <name evidence="5" type="ORF">SRB5_39930</name>
</gene>
<evidence type="ECO:0000313" key="6">
    <source>
        <dbReference type="Proteomes" id="UP000466345"/>
    </source>
</evidence>
<protein>
    <recommendedName>
        <fullName evidence="4">YncI copper-binding domain-containing protein</fullName>
    </recommendedName>
</protein>
<dbReference type="EMBL" id="WEGJ01000015">
    <property type="protein sequence ID" value="MQY13837.1"/>
    <property type="molecule type" value="Genomic_DNA"/>
</dbReference>
<feature type="signal peptide" evidence="3">
    <location>
        <begin position="1"/>
        <end position="30"/>
    </location>
</feature>
<keyword evidence="6" id="KW-1185">Reference proteome</keyword>
<sequence length="238" mass="24706">MRVPLSRGRLGLAFAVAAGGVLLLASPALAHVGVSPEGVARQGGYATVNFKVPNEQDKASTIRIEVTLPADHPLSSAMPQPVPGWDVKVEKVKLDKPLEVHGSKVTEAAGKIIWSGGAIAPGTFQQFPVSLGPLPEDTDELVFKTVQTYDNDVVSRWIEVPQDGAEEPENPAPVLALSPAEGEDGHNVADRKPADDAKSTEAAAADSADTTARTLGAVGIALGAAGLVFGLRSRRGRA</sequence>
<dbReference type="InterPro" id="IPR012533">
    <property type="entry name" value="YcnI-copper_dom"/>
</dbReference>
<feature type="compositionally biased region" description="Low complexity" evidence="1">
    <location>
        <begin position="200"/>
        <end position="209"/>
    </location>
</feature>
<dbReference type="Proteomes" id="UP000466345">
    <property type="component" value="Unassembled WGS sequence"/>
</dbReference>
<keyword evidence="2" id="KW-1133">Transmembrane helix</keyword>
<evidence type="ECO:0000256" key="3">
    <source>
        <dbReference type="SAM" id="SignalP"/>
    </source>
</evidence>
<organism evidence="5 6">
    <name type="scientific">Streptomyces smaragdinus</name>
    <dbReference type="NCBI Taxonomy" id="2585196"/>
    <lineage>
        <taxon>Bacteria</taxon>
        <taxon>Bacillati</taxon>
        <taxon>Actinomycetota</taxon>
        <taxon>Actinomycetes</taxon>
        <taxon>Kitasatosporales</taxon>
        <taxon>Streptomycetaceae</taxon>
        <taxon>Streptomyces</taxon>
    </lineage>
</organism>
<dbReference type="RefSeq" id="WP_153453907.1">
    <property type="nucleotide sequence ID" value="NZ_WEGJ01000015.1"/>
</dbReference>
<dbReference type="AlphaFoldDB" id="A0A7K0CK23"/>
<evidence type="ECO:0000313" key="5">
    <source>
        <dbReference type="EMBL" id="MQY13837.1"/>
    </source>
</evidence>
<dbReference type="OrthoDB" id="9810871at2"/>
<evidence type="ECO:0000256" key="1">
    <source>
        <dbReference type="SAM" id="MobiDB-lite"/>
    </source>
</evidence>
<dbReference type="CDD" id="cd08545">
    <property type="entry name" value="YcnI_like"/>
    <property type="match status" value="1"/>
</dbReference>
<feature type="domain" description="YncI copper-binding" evidence="4">
    <location>
        <begin position="31"/>
        <end position="177"/>
    </location>
</feature>
<keyword evidence="2" id="KW-0812">Transmembrane</keyword>
<feature type="compositionally biased region" description="Basic and acidic residues" evidence="1">
    <location>
        <begin position="183"/>
        <end position="199"/>
    </location>
</feature>
<keyword evidence="2" id="KW-0472">Membrane</keyword>
<dbReference type="Pfam" id="PF07987">
    <property type="entry name" value="DUF1775"/>
    <property type="match status" value="1"/>
</dbReference>
<accession>A0A7K0CK23</accession>
<name>A0A7K0CK23_9ACTN</name>
<dbReference type="Gene3D" id="2.60.40.2230">
    <property type="entry name" value="Uncharacterised protein YcnI-like PF07987, DUF1775"/>
    <property type="match status" value="1"/>
</dbReference>
<evidence type="ECO:0000256" key="2">
    <source>
        <dbReference type="SAM" id="Phobius"/>
    </source>
</evidence>
<keyword evidence="3" id="KW-0732">Signal</keyword>
<evidence type="ECO:0000259" key="4">
    <source>
        <dbReference type="Pfam" id="PF07987"/>
    </source>
</evidence>
<feature type="transmembrane region" description="Helical" evidence="2">
    <location>
        <begin position="214"/>
        <end position="231"/>
    </location>
</feature>
<feature type="region of interest" description="Disordered" evidence="1">
    <location>
        <begin position="162"/>
        <end position="209"/>
    </location>
</feature>
<comment type="caution">
    <text evidence="5">The sequence shown here is derived from an EMBL/GenBank/DDBJ whole genome shotgun (WGS) entry which is preliminary data.</text>
</comment>
<reference evidence="5 6" key="1">
    <citation type="submission" date="2019-10" db="EMBL/GenBank/DDBJ databases">
        <title>Streptomyces smaragdinus sp. nov. and Streptomyces fabii sp. nov., isolated from the gut of fungus growing-termite Macrotermes natalensis.</title>
        <authorList>
            <person name="Schwitalla J."/>
            <person name="Benndorf R."/>
            <person name="Martin K."/>
            <person name="De Beer W."/>
            <person name="Kaster A.-K."/>
            <person name="Vollmers J."/>
            <person name="Poulsen M."/>
            <person name="Beemelmanns C."/>
        </authorList>
    </citation>
    <scope>NUCLEOTIDE SEQUENCE [LARGE SCALE GENOMIC DNA]</scope>
    <source>
        <strain evidence="5 6">RB5</strain>
    </source>
</reference>